<comment type="caution">
    <text evidence="1">The sequence shown here is derived from an EMBL/GenBank/DDBJ whole genome shotgun (WGS) entry which is preliminary data.</text>
</comment>
<dbReference type="EMBL" id="VSSQ01113144">
    <property type="protein sequence ID" value="MPN49676.1"/>
    <property type="molecule type" value="Genomic_DNA"/>
</dbReference>
<proteinExistence type="predicted"/>
<protein>
    <submittedName>
        <fullName evidence="1">Uncharacterized protein</fullName>
    </submittedName>
</protein>
<reference evidence="1" key="1">
    <citation type="submission" date="2019-08" db="EMBL/GenBank/DDBJ databases">
        <authorList>
            <person name="Kucharzyk K."/>
            <person name="Murdoch R.W."/>
            <person name="Higgins S."/>
            <person name="Loffler F."/>
        </authorList>
    </citation>
    <scope>NUCLEOTIDE SEQUENCE</scope>
</reference>
<evidence type="ECO:0000313" key="1">
    <source>
        <dbReference type="EMBL" id="MPN49676.1"/>
    </source>
</evidence>
<name>A0A645IFF1_9ZZZZ</name>
<gene>
    <name evidence="1" type="ORF">SDC9_197298</name>
</gene>
<dbReference type="Pfam" id="PF11363">
    <property type="entry name" value="DUF3164"/>
    <property type="match status" value="1"/>
</dbReference>
<dbReference type="AlphaFoldDB" id="A0A645IFF1"/>
<organism evidence="1">
    <name type="scientific">bioreactor metagenome</name>
    <dbReference type="NCBI Taxonomy" id="1076179"/>
    <lineage>
        <taxon>unclassified sequences</taxon>
        <taxon>metagenomes</taxon>
        <taxon>ecological metagenomes</taxon>
    </lineage>
</organism>
<accession>A0A645IFF1</accession>
<dbReference type="InterPro" id="IPR021505">
    <property type="entry name" value="Phage_B3_Orf6"/>
</dbReference>
<sequence>MDIRSIVNLRRLNIQDEEWAKAMDIISDSLQTVVSKQYFRVYKRDCDGKYQMINLDLSSM</sequence>